<dbReference type="RefSeq" id="WP_115482547.1">
    <property type="nucleotide sequence ID" value="NZ_QRCT01000045.1"/>
</dbReference>
<evidence type="ECO:0000313" key="3">
    <source>
        <dbReference type="EMBL" id="RDU22785.1"/>
    </source>
</evidence>
<dbReference type="GO" id="GO:0030313">
    <property type="term" value="C:cell envelope"/>
    <property type="evidence" value="ECO:0007669"/>
    <property type="project" value="UniProtKB-SubCell"/>
</dbReference>
<gene>
    <name evidence="3" type="ORF">DWV06_12605</name>
</gene>
<dbReference type="SUPFAM" id="SSF49265">
    <property type="entry name" value="Fibronectin type III"/>
    <property type="match status" value="1"/>
</dbReference>
<feature type="domain" description="BIG2" evidence="2">
    <location>
        <begin position="454"/>
        <end position="531"/>
    </location>
</feature>
<evidence type="ECO:0000313" key="4">
    <source>
        <dbReference type="Proteomes" id="UP000255036"/>
    </source>
</evidence>
<dbReference type="InterPro" id="IPR036116">
    <property type="entry name" value="FN3_sf"/>
</dbReference>
<organism evidence="3 4">
    <name type="scientific">Anaerosacchariphilus polymeriproducens</name>
    <dbReference type="NCBI Taxonomy" id="1812858"/>
    <lineage>
        <taxon>Bacteria</taxon>
        <taxon>Bacillati</taxon>
        <taxon>Bacillota</taxon>
        <taxon>Clostridia</taxon>
        <taxon>Lachnospirales</taxon>
        <taxon>Lachnospiraceae</taxon>
        <taxon>Anaerosacchariphilus</taxon>
    </lineage>
</organism>
<dbReference type="AlphaFoldDB" id="A0A371AT95"/>
<comment type="caution">
    <text evidence="3">The sequence shown here is derived from an EMBL/GenBank/DDBJ whole genome shotgun (WGS) entry which is preliminary data.</text>
</comment>
<dbReference type="Pfam" id="PF02368">
    <property type="entry name" value="Big_2"/>
    <property type="match status" value="1"/>
</dbReference>
<dbReference type="Gene3D" id="2.60.40.1080">
    <property type="match status" value="1"/>
</dbReference>
<dbReference type="InterPro" id="IPR013783">
    <property type="entry name" value="Ig-like_fold"/>
</dbReference>
<dbReference type="SUPFAM" id="SSF49373">
    <property type="entry name" value="Invasin/intimin cell-adhesion fragments"/>
    <property type="match status" value="1"/>
</dbReference>
<dbReference type="Pfam" id="PF09479">
    <property type="entry name" value="Flg_new"/>
    <property type="match status" value="1"/>
</dbReference>
<keyword evidence="4" id="KW-1185">Reference proteome</keyword>
<dbReference type="Proteomes" id="UP000255036">
    <property type="component" value="Unassembled WGS sequence"/>
</dbReference>
<evidence type="ECO:0000256" key="1">
    <source>
        <dbReference type="ARBA" id="ARBA00004196"/>
    </source>
</evidence>
<dbReference type="InterPro" id="IPR008964">
    <property type="entry name" value="Invasin/intimin_cell_adhesion"/>
</dbReference>
<dbReference type="OrthoDB" id="7064788at2"/>
<name>A0A371AT95_9FIRM</name>
<protein>
    <recommendedName>
        <fullName evidence="2">BIG2 domain-containing protein</fullName>
    </recommendedName>
</protein>
<dbReference type="Gene3D" id="2.60.40.10">
    <property type="entry name" value="Immunoglobulins"/>
    <property type="match status" value="1"/>
</dbReference>
<dbReference type="InterPro" id="IPR003343">
    <property type="entry name" value="Big_2"/>
</dbReference>
<dbReference type="Gene3D" id="2.60.40.4270">
    <property type="entry name" value="Listeria-Bacteroides repeat domain"/>
    <property type="match status" value="1"/>
</dbReference>
<comment type="subcellular location">
    <subcellularLocation>
        <location evidence="1">Cell envelope</location>
    </subcellularLocation>
</comment>
<evidence type="ECO:0000259" key="2">
    <source>
        <dbReference type="SMART" id="SM00635"/>
    </source>
</evidence>
<proteinExistence type="predicted"/>
<sequence>MQKERVIMVRQRQVKYIRSFLILAVALLMLVGMKKTVFAETATLTIDGTSVNPYVSSSGKGSSGGTWNFAPANGIRNATLTLNNYQGKEIDYSYAPGDFDIVLVGNNVITSNTNTTGFGIYYKSDGIYTFTIKGSGRLTINSLCEGILFNSKYNTTDKGAKLIFNANITMYCAGGGLHSQGKAYINSGTLNIVANNFNAVIMNQFIQNGGNVTVTGKGAYSAGVYLAGENSRFEANGGTLTVNSVMRAIEAYKGDLYFNEGSHVTAISTGKSKDSLYSFYGQIHFNGGEVKAYAKASNAFSSRKNAQNQFVYFGDLNPGRQMAYFEGQDLNSLTRVNSLSIVGNESISGYSKADAIYILPKWKALVTTSQKKAAIKLTNLTPKYGSDSANSVTGIKGETVKVSVRCAKGKKLSALYYYKAKAPSKKTSIDLNKKMFPMPDYDVVVAAKVRDTVKVSKIKLNKTKATIRKGKNFTLRTSIRPSNADNKGVTYKSSNQRVATVSQSGVITAKRYGTTTITVISKDGSRKRATCRITVGYQIDYKLNGGRNRKSNPSTYYKKKITLKDPIRRGYLFKGWYTNRRMTKKVTAISKRSKKNYTLYAKWRKVKKPAASKVTKVVKVTGDKLEVTLKKQKNTDGFQISYATNATFTEQVKNVSTRKLMKTLKGCKKGSTYYIRVRAYQKDSAGKKVYGAYSRVKQVK</sequence>
<dbReference type="SMART" id="SM00635">
    <property type="entry name" value="BID_2"/>
    <property type="match status" value="1"/>
</dbReference>
<dbReference type="InterPro" id="IPR013378">
    <property type="entry name" value="InlB-like_B-rpt"/>
</dbReference>
<dbReference type="EMBL" id="QRCT01000045">
    <property type="protein sequence ID" value="RDU22785.1"/>
    <property type="molecule type" value="Genomic_DNA"/>
</dbReference>
<accession>A0A371AT95</accession>
<dbReference type="NCBIfam" id="TIGR02543">
    <property type="entry name" value="List_Bact_rpt"/>
    <property type="match status" value="1"/>
</dbReference>
<reference evidence="3 4" key="1">
    <citation type="submission" date="2018-07" db="EMBL/GenBank/DDBJ databases">
        <title>Anaerosacharophilus polymeroproducens gen. nov. sp. nov., an anaerobic bacterium isolated from salt field.</title>
        <authorList>
            <person name="Kim W."/>
            <person name="Yang S.-H."/>
            <person name="Oh J."/>
            <person name="Lee J.-H."/>
            <person name="Kwon K.K."/>
        </authorList>
    </citation>
    <scope>NUCLEOTIDE SEQUENCE [LARGE SCALE GENOMIC DNA]</scope>
    <source>
        <strain evidence="3 4">MCWD5</strain>
    </source>
</reference>
<dbReference type="InterPro" id="IPR042229">
    <property type="entry name" value="Listeria/Bacterioides_rpt_sf"/>
</dbReference>